<evidence type="ECO:0000313" key="7">
    <source>
        <dbReference type="Proteomes" id="UP000002312"/>
    </source>
</evidence>
<dbReference type="EMBL" id="CP001840">
    <property type="protein sequence ID" value="ADP36256.1"/>
    <property type="molecule type" value="Genomic_DNA"/>
</dbReference>
<protein>
    <recommendedName>
        <fullName evidence="4">Aminotransferase</fullName>
        <ecNumber evidence="4">2.6.1.-</ecNumber>
    </recommendedName>
</protein>
<dbReference type="InterPro" id="IPR050881">
    <property type="entry name" value="LL-DAP_aminotransferase"/>
</dbReference>
<comment type="cofactor">
    <cofactor evidence="1 4">
        <name>pyridoxal 5'-phosphate</name>
        <dbReference type="ChEBI" id="CHEBI:597326"/>
    </cofactor>
</comment>
<dbReference type="GO" id="GO:0008483">
    <property type="term" value="F:transaminase activity"/>
    <property type="evidence" value="ECO:0007669"/>
    <property type="project" value="UniProtKB-KW"/>
</dbReference>
<keyword evidence="2 4" id="KW-0032">Aminotransferase</keyword>
<dbReference type="eggNOG" id="COG0436">
    <property type="taxonomic scope" value="Bacteria"/>
</dbReference>
<dbReference type="PANTHER" id="PTHR42832">
    <property type="entry name" value="AMINO ACID AMINOTRANSFERASE"/>
    <property type="match status" value="1"/>
</dbReference>
<proteinExistence type="inferred from homology"/>
<dbReference type="InterPro" id="IPR004839">
    <property type="entry name" value="Aminotransferase_I/II_large"/>
</dbReference>
<dbReference type="PROSITE" id="PS00105">
    <property type="entry name" value="AA_TRANSFER_CLASS_1"/>
    <property type="match status" value="1"/>
</dbReference>
<dbReference type="InterPro" id="IPR015421">
    <property type="entry name" value="PyrdxlP-dep_Trfase_major"/>
</dbReference>
<evidence type="ECO:0000256" key="1">
    <source>
        <dbReference type="ARBA" id="ARBA00001933"/>
    </source>
</evidence>
<dbReference type="Pfam" id="PF00155">
    <property type="entry name" value="Aminotran_1_2"/>
    <property type="match status" value="1"/>
</dbReference>
<accession>A0A0H3EAX3</accession>
<comment type="similarity">
    <text evidence="4">Belongs to the class-I pyridoxal-phosphate-dependent aminotransferase family.</text>
</comment>
<dbReference type="PATRIC" id="fig|702459.3.peg.1238"/>
<dbReference type="OrthoDB" id="9763453at2"/>
<dbReference type="CDD" id="cd00609">
    <property type="entry name" value="AAT_like"/>
    <property type="match status" value="1"/>
</dbReference>
<evidence type="ECO:0000256" key="3">
    <source>
        <dbReference type="ARBA" id="ARBA00022679"/>
    </source>
</evidence>
<dbReference type="PANTHER" id="PTHR42832:SF3">
    <property type="entry name" value="L-GLUTAMINE--4-(METHYLSULFANYL)-2-OXOBUTANOATE AMINOTRANSFERASE"/>
    <property type="match status" value="1"/>
</dbReference>
<evidence type="ECO:0000256" key="2">
    <source>
        <dbReference type="ARBA" id="ARBA00022576"/>
    </source>
</evidence>
<dbReference type="KEGG" id="bbp:BBPR_1197"/>
<dbReference type="InterPro" id="IPR015424">
    <property type="entry name" value="PyrdxlP-dep_Trfase"/>
</dbReference>
<dbReference type="EC" id="2.6.1.-" evidence="4"/>
<sequence>MSAAQDDDTRDGVWAPRFAPVAQIIPPNVFADMDVKVAAAVASGADVIDLAKGNPDAYPAEFIRDVAKSSVDDPLNARYTPFDGKPAFLQAAANWYGNVHGVELDWRSQLFAVEGAVDGLAGLFAILIDRGDAVAFADPYYPSYHCMSVMHGAEEILLPARAELGWLPDLDAVDESVWRRLRMLILNYPNNPTGAQAPASFFEHAVELAKRYGFLIVHDFAYTGLGVSDQQVSLLTVPGASDVSVEVGSLSKMYAMAGWRAGFVAGNRDVVARLKQYHYQMGSMVTGMIQDAGAVALNSDQSCVDELARRYAGRREIVAGGLRSLGFDVFDSAGGIYVWFKASEGWSGQRFADALLDVAQVAGLPGTCFGHVGKDWVRLSLLKDESLLREAVRRIGAAEL</sequence>
<name>A0A0H3EAX3_BIFBP</name>
<organism evidence="6 7">
    <name type="scientific">Bifidobacterium bifidum (strain PRL2010)</name>
    <dbReference type="NCBI Taxonomy" id="702459"/>
    <lineage>
        <taxon>Bacteria</taxon>
        <taxon>Bacillati</taxon>
        <taxon>Actinomycetota</taxon>
        <taxon>Actinomycetes</taxon>
        <taxon>Bifidobacteriales</taxon>
        <taxon>Bifidobacteriaceae</taxon>
        <taxon>Bifidobacterium</taxon>
    </lineage>
</organism>
<dbReference type="InterPro" id="IPR015422">
    <property type="entry name" value="PyrdxlP-dep_Trfase_small"/>
</dbReference>
<gene>
    <name evidence="6" type="ordered locus">BBPR_1197</name>
</gene>
<dbReference type="RefSeq" id="WP_013390044.1">
    <property type="nucleotide sequence ID" value="NC_014638.1"/>
</dbReference>
<dbReference type="GO" id="GO:0030170">
    <property type="term" value="F:pyridoxal phosphate binding"/>
    <property type="evidence" value="ECO:0007669"/>
    <property type="project" value="InterPro"/>
</dbReference>
<evidence type="ECO:0000256" key="4">
    <source>
        <dbReference type="RuleBase" id="RU000481"/>
    </source>
</evidence>
<feature type="domain" description="Aminotransferase class I/classII large" evidence="5">
    <location>
        <begin position="46"/>
        <end position="395"/>
    </location>
</feature>
<evidence type="ECO:0000259" key="5">
    <source>
        <dbReference type="Pfam" id="PF00155"/>
    </source>
</evidence>
<reference evidence="6 7" key="1">
    <citation type="journal article" date="2010" name="Proc. Natl. Acad. Sci. U.S.A.">
        <title>Genome analysis of Bifidobacterium bifidum PRL2010 reveals metabolic pathways for host-derived glycan foraging.</title>
        <authorList>
            <person name="Turroni F."/>
            <person name="Bottacini F."/>
            <person name="Foroni E."/>
            <person name="Mulder I."/>
            <person name="Kim J.H."/>
            <person name="Zomer A."/>
            <person name="Sanchez B."/>
            <person name="Bidossi A."/>
            <person name="Ferrarini A."/>
            <person name="Giubellini V."/>
            <person name="Delledonne M."/>
            <person name="Henrissat B."/>
            <person name="Coutinho P."/>
            <person name="Oggioni M."/>
            <person name="Fitzgerald G.F."/>
            <person name="Mills D."/>
            <person name="Margolles A."/>
            <person name="Kelly D."/>
            <person name="van Sinderen D."/>
            <person name="Ventura M."/>
        </authorList>
    </citation>
    <scope>NUCLEOTIDE SEQUENCE [LARGE SCALE GENOMIC DNA]</scope>
    <source>
        <strain evidence="6 7">PRL2010</strain>
    </source>
</reference>
<dbReference type="HOGENOM" id="CLU_017584_4_5_11"/>
<dbReference type="Gene3D" id="3.40.640.10">
    <property type="entry name" value="Type I PLP-dependent aspartate aminotransferase-like (Major domain)"/>
    <property type="match status" value="1"/>
</dbReference>
<dbReference type="AlphaFoldDB" id="A0A0H3EAX3"/>
<dbReference type="SUPFAM" id="SSF53383">
    <property type="entry name" value="PLP-dependent transferases"/>
    <property type="match status" value="1"/>
</dbReference>
<keyword evidence="3 4" id="KW-0808">Transferase</keyword>
<dbReference type="Proteomes" id="UP000002312">
    <property type="component" value="Chromosome"/>
</dbReference>
<evidence type="ECO:0000313" key="6">
    <source>
        <dbReference type="EMBL" id="ADP36256.1"/>
    </source>
</evidence>
<dbReference type="InterPro" id="IPR004838">
    <property type="entry name" value="NHTrfase_class1_PyrdxlP-BS"/>
</dbReference>
<dbReference type="Gene3D" id="3.90.1150.10">
    <property type="entry name" value="Aspartate Aminotransferase, domain 1"/>
    <property type="match status" value="1"/>
</dbReference>